<feature type="non-terminal residue" evidence="2">
    <location>
        <position position="163"/>
    </location>
</feature>
<keyword evidence="3" id="KW-1185">Reference proteome</keyword>
<name>A0ABN7W9Z2_GIGMA</name>
<evidence type="ECO:0000313" key="2">
    <source>
        <dbReference type="EMBL" id="CAG8822915.1"/>
    </source>
</evidence>
<dbReference type="EMBL" id="CAJVQB010035704">
    <property type="protein sequence ID" value="CAG8822915.1"/>
    <property type="molecule type" value="Genomic_DNA"/>
</dbReference>
<dbReference type="Proteomes" id="UP000789901">
    <property type="component" value="Unassembled WGS sequence"/>
</dbReference>
<feature type="region of interest" description="Disordered" evidence="1">
    <location>
        <begin position="139"/>
        <end position="163"/>
    </location>
</feature>
<reference evidence="2 3" key="1">
    <citation type="submission" date="2021-06" db="EMBL/GenBank/DDBJ databases">
        <authorList>
            <person name="Kallberg Y."/>
            <person name="Tangrot J."/>
            <person name="Rosling A."/>
        </authorList>
    </citation>
    <scope>NUCLEOTIDE SEQUENCE [LARGE SCALE GENOMIC DNA]</scope>
    <source>
        <strain evidence="2 3">120-4 pot B 10/14</strain>
    </source>
</reference>
<proteinExistence type="predicted"/>
<sequence length="163" mass="18859">NKFSDLYTQFDDLLKDMKKIELDPNTLLELLKQGFFWISILGTTKGRKHVNLHLQQIVNTLDSIIFRKIQQKKDQEGIDRGQFNLIMPLLFDPQDVKGPNSDIRKEVLLNVFNKIITTISYIEALQDLIEDSDFKANDYEGSQNNISESDNYTSDKDLNMSAQ</sequence>
<feature type="compositionally biased region" description="Basic and acidic residues" evidence="1">
    <location>
        <begin position="153"/>
        <end position="163"/>
    </location>
</feature>
<protein>
    <submittedName>
        <fullName evidence="2">17700_t:CDS:1</fullName>
    </submittedName>
</protein>
<comment type="caution">
    <text evidence="2">The sequence shown here is derived from an EMBL/GenBank/DDBJ whole genome shotgun (WGS) entry which is preliminary data.</text>
</comment>
<feature type="compositionally biased region" description="Polar residues" evidence="1">
    <location>
        <begin position="140"/>
        <end position="152"/>
    </location>
</feature>
<evidence type="ECO:0000313" key="3">
    <source>
        <dbReference type="Proteomes" id="UP000789901"/>
    </source>
</evidence>
<accession>A0ABN7W9Z2</accession>
<organism evidence="2 3">
    <name type="scientific">Gigaspora margarita</name>
    <dbReference type="NCBI Taxonomy" id="4874"/>
    <lineage>
        <taxon>Eukaryota</taxon>
        <taxon>Fungi</taxon>
        <taxon>Fungi incertae sedis</taxon>
        <taxon>Mucoromycota</taxon>
        <taxon>Glomeromycotina</taxon>
        <taxon>Glomeromycetes</taxon>
        <taxon>Diversisporales</taxon>
        <taxon>Gigasporaceae</taxon>
        <taxon>Gigaspora</taxon>
    </lineage>
</organism>
<feature type="non-terminal residue" evidence="2">
    <location>
        <position position="1"/>
    </location>
</feature>
<gene>
    <name evidence="2" type="ORF">GMARGA_LOCUS28206</name>
</gene>
<evidence type="ECO:0000256" key="1">
    <source>
        <dbReference type="SAM" id="MobiDB-lite"/>
    </source>
</evidence>